<keyword evidence="2" id="KW-0805">Transcription regulation</keyword>
<evidence type="ECO:0000313" key="7">
    <source>
        <dbReference type="Proteomes" id="UP000236742"/>
    </source>
</evidence>
<dbReference type="Pfam" id="PF00126">
    <property type="entry name" value="HTH_1"/>
    <property type="match status" value="1"/>
</dbReference>
<comment type="similarity">
    <text evidence="1">Belongs to the LysR transcriptional regulatory family.</text>
</comment>
<reference evidence="7" key="1">
    <citation type="submission" date="2016-10" db="EMBL/GenBank/DDBJ databases">
        <authorList>
            <person name="Varghese N."/>
            <person name="Submissions S."/>
        </authorList>
    </citation>
    <scope>NUCLEOTIDE SEQUENCE [LARGE SCALE GENOMIC DNA]</scope>
    <source>
        <strain evidence="7">DSM 23413</strain>
    </source>
</reference>
<name>A0A1H5TCH5_9RHOB</name>
<evidence type="ECO:0000313" key="6">
    <source>
        <dbReference type="EMBL" id="SEF60464.1"/>
    </source>
</evidence>
<dbReference type="SUPFAM" id="SSF53850">
    <property type="entry name" value="Periplasmic binding protein-like II"/>
    <property type="match status" value="1"/>
</dbReference>
<dbReference type="PANTHER" id="PTHR30537:SF26">
    <property type="entry name" value="GLYCINE CLEAVAGE SYSTEM TRANSCRIPTIONAL ACTIVATOR"/>
    <property type="match status" value="1"/>
</dbReference>
<dbReference type="PROSITE" id="PS50931">
    <property type="entry name" value="HTH_LYSR"/>
    <property type="match status" value="1"/>
</dbReference>
<keyword evidence="4" id="KW-0804">Transcription</keyword>
<evidence type="ECO:0000256" key="2">
    <source>
        <dbReference type="ARBA" id="ARBA00023015"/>
    </source>
</evidence>
<evidence type="ECO:0000256" key="1">
    <source>
        <dbReference type="ARBA" id="ARBA00009437"/>
    </source>
</evidence>
<protein>
    <submittedName>
        <fullName evidence="6">LysR family transcriptional regulator, glycine cleavage system transcriptional activator</fullName>
    </submittedName>
</protein>
<dbReference type="GO" id="GO:0006351">
    <property type="term" value="P:DNA-templated transcription"/>
    <property type="evidence" value="ECO:0007669"/>
    <property type="project" value="TreeGrafter"/>
</dbReference>
<dbReference type="GO" id="GO:0043565">
    <property type="term" value="F:sequence-specific DNA binding"/>
    <property type="evidence" value="ECO:0007669"/>
    <property type="project" value="TreeGrafter"/>
</dbReference>
<accession>A0A1H5TCH5</accession>
<dbReference type="Proteomes" id="UP000236742">
    <property type="component" value="Unassembled WGS sequence"/>
</dbReference>
<evidence type="ECO:0000256" key="4">
    <source>
        <dbReference type="ARBA" id="ARBA00023163"/>
    </source>
</evidence>
<dbReference type="InterPro" id="IPR036390">
    <property type="entry name" value="WH_DNA-bd_sf"/>
</dbReference>
<gene>
    <name evidence="6" type="ORF">SAMN05421751_102198</name>
</gene>
<evidence type="ECO:0000259" key="5">
    <source>
        <dbReference type="PROSITE" id="PS50931"/>
    </source>
</evidence>
<dbReference type="InterPro" id="IPR058163">
    <property type="entry name" value="LysR-type_TF_proteobact-type"/>
</dbReference>
<organism evidence="6 7">
    <name type="scientific">Jhaorihella thermophila</name>
    <dbReference type="NCBI Taxonomy" id="488547"/>
    <lineage>
        <taxon>Bacteria</taxon>
        <taxon>Pseudomonadati</taxon>
        <taxon>Pseudomonadota</taxon>
        <taxon>Alphaproteobacteria</taxon>
        <taxon>Rhodobacterales</taxon>
        <taxon>Paracoccaceae</taxon>
        <taxon>Jhaorihella</taxon>
    </lineage>
</organism>
<keyword evidence="3" id="KW-0238">DNA-binding</keyword>
<dbReference type="SUPFAM" id="SSF46785">
    <property type="entry name" value="Winged helix' DNA-binding domain"/>
    <property type="match status" value="1"/>
</dbReference>
<dbReference type="OrthoDB" id="9813056at2"/>
<evidence type="ECO:0000256" key="3">
    <source>
        <dbReference type="ARBA" id="ARBA00023125"/>
    </source>
</evidence>
<dbReference type="RefSeq" id="WP_104006854.1">
    <property type="nucleotide sequence ID" value="NZ_FNVD01000002.1"/>
</dbReference>
<feature type="domain" description="HTH lysR-type" evidence="5">
    <location>
        <begin position="11"/>
        <end position="68"/>
    </location>
</feature>
<dbReference type="InterPro" id="IPR005119">
    <property type="entry name" value="LysR_subst-bd"/>
</dbReference>
<dbReference type="AlphaFoldDB" id="A0A1H5TCH5"/>
<dbReference type="GO" id="GO:0003700">
    <property type="term" value="F:DNA-binding transcription factor activity"/>
    <property type="evidence" value="ECO:0007669"/>
    <property type="project" value="InterPro"/>
</dbReference>
<dbReference type="PANTHER" id="PTHR30537">
    <property type="entry name" value="HTH-TYPE TRANSCRIPTIONAL REGULATOR"/>
    <property type="match status" value="1"/>
</dbReference>
<dbReference type="InterPro" id="IPR000847">
    <property type="entry name" value="LysR_HTH_N"/>
</dbReference>
<dbReference type="Pfam" id="PF03466">
    <property type="entry name" value="LysR_substrate"/>
    <property type="match status" value="1"/>
</dbReference>
<proteinExistence type="inferred from homology"/>
<sequence length="289" mass="30783">MAVSPPRPKSLPMNALRAFEAAARLGGFAAAAEELGVSPGAVSAHVKTIEDALGAKLFERTPRGVRLTALGARMQPEFSRAFDALGMAVQKLRAEAAPRRVHIAALPAVAQFWLSHRLPGLRAASPEISVSITAMETPPNLKRAPFDLCLFYGGQGEVLVRDHVFPVCAPQIAARLRSPDDLSRETCLTDSTWTYDWALWAGAVMPGAGFCPRGPVHSLYSLAVEETVNGAGVLMGREALVAPLLQSGALVAPFSKKVPLPQPLTLWSLRSLRPGTPVARVVECLRTGA</sequence>
<dbReference type="PRINTS" id="PR00039">
    <property type="entry name" value="HTHLYSR"/>
</dbReference>
<dbReference type="InterPro" id="IPR036388">
    <property type="entry name" value="WH-like_DNA-bd_sf"/>
</dbReference>
<dbReference type="Gene3D" id="3.40.190.10">
    <property type="entry name" value="Periplasmic binding protein-like II"/>
    <property type="match status" value="2"/>
</dbReference>
<dbReference type="Gene3D" id="1.10.10.10">
    <property type="entry name" value="Winged helix-like DNA-binding domain superfamily/Winged helix DNA-binding domain"/>
    <property type="match status" value="1"/>
</dbReference>
<keyword evidence="7" id="KW-1185">Reference proteome</keyword>
<dbReference type="EMBL" id="FNVD01000002">
    <property type="protein sequence ID" value="SEF60464.1"/>
    <property type="molecule type" value="Genomic_DNA"/>
</dbReference>